<dbReference type="GO" id="GO:0005634">
    <property type="term" value="C:nucleus"/>
    <property type="evidence" value="ECO:0007669"/>
    <property type="project" value="UniProtKB-SubCell"/>
</dbReference>
<dbReference type="GO" id="GO:0006325">
    <property type="term" value="P:chromatin organization"/>
    <property type="evidence" value="ECO:0007669"/>
    <property type="project" value="UniProtKB-KW"/>
</dbReference>
<evidence type="ECO:0000259" key="17">
    <source>
        <dbReference type="PROSITE" id="PS50089"/>
    </source>
</evidence>
<keyword evidence="12 14" id="KW-0539">Nucleus</keyword>
<keyword evidence="5 14" id="KW-0808">Transferase</keyword>
<accession>A0A061CZ61</accession>
<dbReference type="VEuPathDB" id="PiroplasmaDB:BBBOND_0102400"/>
<evidence type="ECO:0000256" key="8">
    <source>
        <dbReference type="ARBA" id="ARBA00022786"/>
    </source>
</evidence>
<feature type="coiled-coil region" evidence="15">
    <location>
        <begin position="450"/>
        <end position="477"/>
    </location>
</feature>
<keyword evidence="10 14" id="KW-0156">Chromatin regulator</keyword>
<dbReference type="GO" id="GO:0033503">
    <property type="term" value="C:HULC complex"/>
    <property type="evidence" value="ECO:0007669"/>
    <property type="project" value="TreeGrafter"/>
</dbReference>
<feature type="region of interest" description="Disordered" evidence="16">
    <location>
        <begin position="116"/>
        <end position="156"/>
    </location>
</feature>
<feature type="domain" description="RING-type" evidence="17">
    <location>
        <begin position="626"/>
        <end position="665"/>
    </location>
</feature>
<reference evidence="19" key="1">
    <citation type="journal article" date="2014" name="Nucleic Acids Res.">
        <title>The evolutionary dynamics of variant antigen genes in Babesia reveal a history of genomic innovation underlying host-parasite interaction.</title>
        <authorList>
            <person name="Jackson A.P."/>
            <person name="Otto T.D."/>
            <person name="Darby A."/>
            <person name="Ramaprasad A."/>
            <person name="Xia D."/>
            <person name="Echaide I.E."/>
            <person name="Farber M."/>
            <person name="Gahlot S."/>
            <person name="Gamble J."/>
            <person name="Gupta D."/>
            <person name="Gupta Y."/>
            <person name="Jackson L."/>
            <person name="Malandrin L."/>
            <person name="Malas T.B."/>
            <person name="Moussa E."/>
            <person name="Nair M."/>
            <person name="Reid A.J."/>
            <person name="Sanders M."/>
            <person name="Sharma J."/>
            <person name="Tracey A."/>
            <person name="Quail M.A."/>
            <person name="Weir W."/>
            <person name="Wastling J.M."/>
            <person name="Hall N."/>
            <person name="Willadsen P."/>
            <person name="Lingelbach K."/>
            <person name="Shiels B."/>
            <person name="Tait A."/>
            <person name="Berriman M."/>
            <person name="Allred D.R."/>
            <person name="Pain A."/>
        </authorList>
    </citation>
    <scope>NUCLEOTIDE SEQUENCE [LARGE SCALE GENOMIC DNA]</scope>
    <source>
        <strain evidence="19">Bond</strain>
    </source>
</reference>
<keyword evidence="6 14" id="KW-0479">Metal-binding</keyword>
<evidence type="ECO:0000313" key="18">
    <source>
        <dbReference type="EMBL" id="CDR93911.1"/>
    </source>
</evidence>
<dbReference type="EMBL" id="LK391707">
    <property type="protein sequence ID" value="CDR93911.1"/>
    <property type="molecule type" value="Genomic_DNA"/>
</dbReference>
<dbReference type="AlphaFoldDB" id="A0A061CZ61"/>
<dbReference type="OMA" id="WRREREY"/>
<dbReference type="SUPFAM" id="SSF57850">
    <property type="entry name" value="RING/U-box"/>
    <property type="match status" value="1"/>
</dbReference>
<dbReference type="EC" id="2.3.2.27" evidence="14"/>
<dbReference type="PANTHER" id="PTHR23163:SF0">
    <property type="entry name" value="E3 UBIQUITIN-PROTEIN LIGASE BRE1"/>
    <property type="match status" value="1"/>
</dbReference>
<gene>
    <name evidence="18" type="ORF">BBBOND_0102400</name>
</gene>
<keyword evidence="7 13" id="KW-0863">Zinc-finger</keyword>
<evidence type="ECO:0000256" key="6">
    <source>
        <dbReference type="ARBA" id="ARBA00022723"/>
    </source>
</evidence>
<evidence type="ECO:0000256" key="11">
    <source>
        <dbReference type="ARBA" id="ARBA00023054"/>
    </source>
</evidence>
<keyword evidence="8 14" id="KW-0833">Ubl conjugation pathway</keyword>
<dbReference type="Proteomes" id="UP000033188">
    <property type="component" value="Chromosome 1"/>
</dbReference>
<dbReference type="GO" id="GO:0016567">
    <property type="term" value="P:protein ubiquitination"/>
    <property type="evidence" value="ECO:0007669"/>
    <property type="project" value="UniProtKB-UniRule"/>
</dbReference>
<evidence type="ECO:0000256" key="9">
    <source>
        <dbReference type="ARBA" id="ARBA00022833"/>
    </source>
</evidence>
<feature type="coiled-coil region" evidence="15">
    <location>
        <begin position="360"/>
        <end position="394"/>
    </location>
</feature>
<evidence type="ECO:0000256" key="12">
    <source>
        <dbReference type="ARBA" id="ARBA00023242"/>
    </source>
</evidence>
<sequence>MSRKRYKSASEEVPLELPLLNDVVANENLFKLRECLAEYRSEVDQLRGQNSAILRENECLRHLCSSVAGIWDVLSTELGGASLEPSDDNVGTHSAPEDAFLDLLSRTRLPFTVRRGAGDAASGDGPLSLEGEAVEAPGDGKKSSSKPDPGDQPTKDELDRFLHSHVEAFNRMKNVLLSRVKHLLQSTGGSPAAHGGVPETSPHNIAPHSQAPPAERSRLRVLELASTRLYDTVEELRDVVRKSNHRCGVLEVEVSRLNKLNAELRYSLNRVESCRTMSEPNSANSLVESLKYEDPPAPVIQGVEDVTVDMIVGSSLYKRLHELCKSQDERISYLEGLNLTLRTRGEHVALEYDRKMFDYVQQLEAIETELLNRVDEYESQVASYQEELRQQVERQEHLSAVASELKEERDSLIFELQEKDRVLHEHISKMAKVINAFSPSDDRVAAEPGLADCQDQLQNLSVELEEISGAYEEKTKQTDRLLQQMKEMRAFRDKYVALEASTREMEGKFSRAMAFCERKMAAAYQHKEDLMRRVEAYRRTWMASYHRCLSYEKKRDMAASALYECQSQLLVVERERNALRDRLAQVQAATQRVLVSRGSTDKCQDPLSEEESIKRENDVLRRRMTCTLCLEHFRDRCLSKCGHVFCDSCITRNLQSRNRKCPVCKVTFDRNDVRRIYLD</sequence>
<name>A0A061CZ61_BABBI</name>
<feature type="region of interest" description="Disordered" evidence="16">
    <location>
        <begin position="186"/>
        <end position="215"/>
    </location>
</feature>
<evidence type="ECO:0000256" key="7">
    <source>
        <dbReference type="ARBA" id="ARBA00022771"/>
    </source>
</evidence>
<evidence type="ECO:0000256" key="10">
    <source>
        <dbReference type="ARBA" id="ARBA00022853"/>
    </source>
</evidence>
<comment type="pathway">
    <text evidence="3 14">Protein modification; protein ubiquitination.</text>
</comment>
<evidence type="ECO:0000256" key="5">
    <source>
        <dbReference type="ARBA" id="ARBA00022679"/>
    </source>
</evidence>
<keyword evidence="19" id="KW-1185">Reference proteome</keyword>
<dbReference type="GeneID" id="24562452"/>
<evidence type="ECO:0000313" key="19">
    <source>
        <dbReference type="Proteomes" id="UP000033188"/>
    </source>
</evidence>
<dbReference type="STRING" id="5866.A0A061CZ61"/>
<evidence type="ECO:0000256" key="1">
    <source>
        <dbReference type="ARBA" id="ARBA00000900"/>
    </source>
</evidence>
<dbReference type="InterPro" id="IPR018957">
    <property type="entry name" value="Znf_C3HC4_RING-type"/>
</dbReference>
<dbReference type="CDD" id="cd16499">
    <property type="entry name" value="RING-HC_Bre1-like"/>
    <property type="match status" value="1"/>
</dbReference>
<dbReference type="InterPro" id="IPR013083">
    <property type="entry name" value="Znf_RING/FYVE/PHD"/>
</dbReference>
<dbReference type="Gene3D" id="3.30.40.10">
    <property type="entry name" value="Zinc/RING finger domain, C3HC4 (zinc finger)"/>
    <property type="match status" value="1"/>
</dbReference>
<organism evidence="18 19">
    <name type="scientific">Babesia bigemina</name>
    <dbReference type="NCBI Taxonomy" id="5866"/>
    <lineage>
        <taxon>Eukaryota</taxon>
        <taxon>Sar</taxon>
        <taxon>Alveolata</taxon>
        <taxon>Apicomplexa</taxon>
        <taxon>Aconoidasida</taxon>
        <taxon>Piroplasmida</taxon>
        <taxon>Babesiidae</taxon>
        <taxon>Babesia</taxon>
    </lineage>
</organism>
<dbReference type="GO" id="GO:0008270">
    <property type="term" value="F:zinc ion binding"/>
    <property type="evidence" value="ECO:0007669"/>
    <property type="project" value="UniProtKB-KW"/>
</dbReference>
<protein>
    <recommendedName>
        <fullName evidence="14">E3 ubiquitin protein ligase</fullName>
        <ecNumber evidence="14">2.3.2.27</ecNumber>
    </recommendedName>
</protein>
<evidence type="ECO:0000256" key="14">
    <source>
        <dbReference type="RuleBase" id="RU365038"/>
    </source>
</evidence>
<evidence type="ECO:0000256" key="3">
    <source>
        <dbReference type="ARBA" id="ARBA00004906"/>
    </source>
</evidence>
<dbReference type="RefSeq" id="XP_012766097.1">
    <property type="nucleotide sequence ID" value="XM_012910643.1"/>
</dbReference>
<dbReference type="PROSITE" id="PS00518">
    <property type="entry name" value="ZF_RING_1"/>
    <property type="match status" value="1"/>
</dbReference>
<proteinExistence type="inferred from homology"/>
<keyword evidence="11 14" id="KW-0175">Coiled coil</keyword>
<dbReference type="UniPathway" id="UPA00143"/>
<comment type="catalytic activity">
    <reaction evidence="1 14">
        <text>S-ubiquitinyl-[E2 ubiquitin-conjugating enzyme]-L-cysteine + [acceptor protein]-L-lysine = [E2 ubiquitin-conjugating enzyme]-L-cysteine + N(6)-ubiquitinyl-[acceptor protein]-L-lysine.</text>
        <dbReference type="EC" id="2.3.2.27"/>
    </reaction>
</comment>
<evidence type="ECO:0000256" key="2">
    <source>
        <dbReference type="ARBA" id="ARBA00004123"/>
    </source>
</evidence>
<comment type="subcellular location">
    <subcellularLocation>
        <location evidence="2 14">Nucleus</location>
    </subcellularLocation>
</comment>
<dbReference type="InterPro" id="IPR013956">
    <property type="entry name" value="E3_ubiquit_lig_Bre1"/>
</dbReference>
<dbReference type="InterPro" id="IPR017907">
    <property type="entry name" value="Znf_RING_CS"/>
</dbReference>
<dbReference type="InterPro" id="IPR001841">
    <property type="entry name" value="Znf_RING"/>
</dbReference>
<dbReference type="SMART" id="SM00184">
    <property type="entry name" value="RING"/>
    <property type="match status" value="1"/>
</dbReference>
<dbReference type="GO" id="GO:0061630">
    <property type="term" value="F:ubiquitin protein ligase activity"/>
    <property type="evidence" value="ECO:0007669"/>
    <property type="project" value="UniProtKB-EC"/>
</dbReference>
<comment type="similarity">
    <text evidence="4 14">Belongs to the BRE1 family.</text>
</comment>
<evidence type="ECO:0000256" key="16">
    <source>
        <dbReference type="SAM" id="MobiDB-lite"/>
    </source>
</evidence>
<dbReference type="KEGG" id="bbig:BBBOND_0102400"/>
<evidence type="ECO:0000256" key="15">
    <source>
        <dbReference type="SAM" id="Coils"/>
    </source>
</evidence>
<dbReference type="PANTHER" id="PTHR23163">
    <property type="entry name" value="RING FINGER PROTEIN-RELATED"/>
    <property type="match status" value="1"/>
</dbReference>
<dbReference type="PROSITE" id="PS50089">
    <property type="entry name" value="ZF_RING_2"/>
    <property type="match status" value="1"/>
</dbReference>
<evidence type="ECO:0000256" key="13">
    <source>
        <dbReference type="PROSITE-ProRule" id="PRU00175"/>
    </source>
</evidence>
<keyword evidence="9 14" id="KW-0862">Zinc</keyword>
<dbReference type="OrthoDB" id="10266039at2759"/>
<evidence type="ECO:0000256" key="4">
    <source>
        <dbReference type="ARBA" id="ARBA00005555"/>
    </source>
</evidence>
<dbReference type="Pfam" id="PF00097">
    <property type="entry name" value="zf-C3HC4"/>
    <property type="match status" value="1"/>
</dbReference>